<protein>
    <submittedName>
        <fullName evidence="3">Uncharacterized protein</fullName>
    </submittedName>
</protein>
<keyword evidence="4" id="KW-1185">Reference proteome</keyword>
<gene>
    <name evidence="3" type="ORF">DGAL_LOCUS15245</name>
</gene>
<keyword evidence="2" id="KW-0812">Transmembrane</keyword>
<dbReference type="EMBL" id="CAKKLH010000314">
    <property type="protein sequence ID" value="CAH0111597.1"/>
    <property type="molecule type" value="Genomic_DNA"/>
</dbReference>
<dbReference type="OrthoDB" id="8188337at2759"/>
<dbReference type="Proteomes" id="UP000789390">
    <property type="component" value="Unassembled WGS sequence"/>
</dbReference>
<accession>A0A8J2WBF2</accession>
<sequence>MNSIDITVLAVVVGVLLLVFLLCACNKKEKIRQQASSLFPSAQQSNPTATARSRRHRSRPNGRSERSSNTAGGNSNVFIISVERTANNAPPPEYKWEELEPPPSYEDAMKIAGLQVTQSS</sequence>
<feature type="region of interest" description="Disordered" evidence="1">
    <location>
        <begin position="34"/>
        <end position="75"/>
    </location>
</feature>
<organism evidence="3 4">
    <name type="scientific">Daphnia galeata</name>
    <dbReference type="NCBI Taxonomy" id="27404"/>
    <lineage>
        <taxon>Eukaryota</taxon>
        <taxon>Metazoa</taxon>
        <taxon>Ecdysozoa</taxon>
        <taxon>Arthropoda</taxon>
        <taxon>Crustacea</taxon>
        <taxon>Branchiopoda</taxon>
        <taxon>Diplostraca</taxon>
        <taxon>Cladocera</taxon>
        <taxon>Anomopoda</taxon>
        <taxon>Daphniidae</taxon>
        <taxon>Daphnia</taxon>
    </lineage>
</organism>
<reference evidence="3" key="1">
    <citation type="submission" date="2021-11" db="EMBL/GenBank/DDBJ databases">
        <authorList>
            <person name="Schell T."/>
        </authorList>
    </citation>
    <scope>NUCLEOTIDE SEQUENCE</scope>
    <source>
        <strain evidence="3">M5</strain>
    </source>
</reference>
<evidence type="ECO:0000313" key="4">
    <source>
        <dbReference type="Proteomes" id="UP000789390"/>
    </source>
</evidence>
<proteinExistence type="predicted"/>
<comment type="caution">
    <text evidence="3">The sequence shown here is derived from an EMBL/GenBank/DDBJ whole genome shotgun (WGS) entry which is preliminary data.</text>
</comment>
<keyword evidence="2" id="KW-1133">Transmembrane helix</keyword>
<feature type="transmembrane region" description="Helical" evidence="2">
    <location>
        <begin position="6"/>
        <end position="25"/>
    </location>
</feature>
<evidence type="ECO:0000256" key="1">
    <source>
        <dbReference type="SAM" id="MobiDB-lite"/>
    </source>
</evidence>
<evidence type="ECO:0000256" key="2">
    <source>
        <dbReference type="SAM" id="Phobius"/>
    </source>
</evidence>
<dbReference type="AlphaFoldDB" id="A0A8J2WBF2"/>
<feature type="compositionally biased region" description="Polar residues" evidence="1">
    <location>
        <begin position="34"/>
        <end position="51"/>
    </location>
</feature>
<name>A0A8J2WBF2_9CRUS</name>
<evidence type="ECO:0000313" key="3">
    <source>
        <dbReference type="EMBL" id="CAH0111597.1"/>
    </source>
</evidence>
<keyword evidence="2" id="KW-0472">Membrane</keyword>